<evidence type="ECO:0000313" key="8">
    <source>
        <dbReference type="Ensembl" id="ENSORLP00000045343.1"/>
    </source>
</evidence>
<name>A0A3B3IME8_ORYLA</name>
<dbReference type="AlphaFoldDB" id="A0A3B3IME8"/>
<dbReference type="InterPro" id="IPR051117">
    <property type="entry name" value="TRG_var/const_region"/>
</dbReference>
<dbReference type="GO" id="GO:0016020">
    <property type="term" value="C:membrane"/>
    <property type="evidence" value="ECO:0007669"/>
    <property type="project" value="UniProtKB-SubCell"/>
</dbReference>
<evidence type="ECO:0000313" key="9">
    <source>
        <dbReference type="Proteomes" id="UP000001038"/>
    </source>
</evidence>
<reference evidence="8 9" key="1">
    <citation type="journal article" date="2007" name="Nature">
        <title>The medaka draft genome and insights into vertebrate genome evolution.</title>
        <authorList>
            <person name="Kasahara M."/>
            <person name="Naruse K."/>
            <person name="Sasaki S."/>
            <person name="Nakatani Y."/>
            <person name="Qu W."/>
            <person name="Ahsan B."/>
            <person name="Yamada T."/>
            <person name="Nagayasu Y."/>
            <person name="Doi K."/>
            <person name="Kasai Y."/>
            <person name="Jindo T."/>
            <person name="Kobayashi D."/>
            <person name="Shimada A."/>
            <person name="Toyoda A."/>
            <person name="Kuroki Y."/>
            <person name="Fujiyama A."/>
            <person name="Sasaki T."/>
            <person name="Shimizu A."/>
            <person name="Asakawa S."/>
            <person name="Shimizu N."/>
            <person name="Hashimoto S."/>
            <person name="Yang J."/>
            <person name="Lee Y."/>
            <person name="Matsushima K."/>
            <person name="Sugano S."/>
            <person name="Sakaizumi M."/>
            <person name="Narita T."/>
            <person name="Ohishi K."/>
            <person name="Haga S."/>
            <person name="Ohta F."/>
            <person name="Nomoto H."/>
            <person name="Nogata K."/>
            <person name="Morishita T."/>
            <person name="Endo T."/>
            <person name="Shin-I T."/>
            <person name="Takeda H."/>
            <person name="Morishita S."/>
            <person name="Kohara Y."/>
        </authorList>
    </citation>
    <scope>NUCLEOTIDE SEQUENCE [LARGE SCALE GENOMIC DNA]</scope>
    <source>
        <strain evidence="8 9">Hd-rR</strain>
    </source>
</reference>
<protein>
    <recommendedName>
        <fullName evidence="7">Ig-like domain-containing protein</fullName>
    </recommendedName>
</protein>
<dbReference type="PANTHER" id="PTHR19256">
    <property type="entry name" value="T-CELL RECEPTOR GAMMA CHAIN"/>
    <property type="match status" value="1"/>
</dbReference>
<sequence>MYHIPVRSFQLKVLHYFGKTNAFHRSRLLLDCCPTDGREVEQPPELWTRRGEDAKMDCSHTKGAGYYQMYWFRQLPGESMRLKFSAWKPDAHSGSFSVLKLIVSTTAGQSEHEFGAFSQEKFSATKAGVSRGTLTVKNVQPEDSGVYFCAVSPEAVFGRGTKLTVLGINVTAPTRVKVLSPSEKECSSGKKTLVCVASGFYPDHVSVSWMINEETVSKGVATDSAATRYGVQSCSSVQDVAPSRPQLLPVPETSPQPECSCFRAHPRANSWTASTLVQNEAKKPEHVS</sequence>
<keyword evidence="9" id="KW-1185">Reference proteome</keyword>
<evidence type="ECO:0000259" key="7">
    <source>
        <dbReference type="PROSITE" id="PS50835"/>
    </source>
</evidence>
<dbReference type="PANTHER" id="PTHR19256:SF65">
    <property type="entry name" value="T CELL RECEPTOR GAMMA CONSTANT 1-RELATED"/>
    <property type="match status" value="1"/>
</dbReference>
<dbReference type="InterPro" id="IPR003599">
    <property type="entry name" value="Ig_sub"/>
</dbReference>
<dbReference type="Pfam" id="PF07654">
    <property type="entry name" value="C1-set"/>
    <property type="match status" value="1"/>
</dbReference>
<dbReference type="InterPro" id="IPR003598">
    <property type="entry name" value="Ig_sub2"/>
</dbReference>
<dbReference type="InterPro" id="IPR003597">
    <property type="entry name" value="Ig_C1-set"/>
</dbReference>
<dbReference type="STRING" id="8090.ENSORLP00000045343"/>
<dbReference type="GeneTree" id="ENSGT01030000234952"/>
<comment type="subcellular location">
    <subcellularLocation>
        <location evidence="1">Membrane</location>
    </subcellularLocation>
</comment>
<dbReference type="SMART" id="SM00409">
    <property type="entry name" value="IG"/>
    <property type="match status" value="1"/>
</dbReference>
<keyword evidence="4" id="KW-0472">Membrane</keyword>
<keyword evidence="2" id="KW-0812">Transmembrane</keyword>
<feature type="domain" description="Ig-like" evidence="7">
    <location>
        <begin position="34"/>
        <end position="164"/>
    </location>
</feature>
<dbReference type="Bgee" id="ENSORLG00000027033">
    <property type="expression patterns" value="Expressed in pharyngeal gill and 11 other cell types or tissues"/>
</dbReference>
<dbReference type="Gene3D" id="2.60.40.10">
    <property type="entry name" value="Immunoglobulins"/>
    <property type="match status" value="2"/>
</dbReference>
<dbReference type="Proteomes" id="UP000001038">
    <property type="component" value="Chromosome 22"/>
</dbReference>
<dbReference type="PROSITE" id="PS50835">
    <property type="entry name" value="IG_LIKE"/>
    <property type="match status" value="2"/>
</dbReference>
<reference evidence="8" key="3">
    <citation type="submission" date="2025-09" db="UniProtKB">
        <authorList>
            <consortium name="Ensembl"/>
        </authorList>
    </citation>
    <scope>IDENTIFICATION</scope>
    <source>
        <strain evidence="8">Hd-rR</strain>
    </source>
</reference>
<keyword evidence="5" id="KW-0675">Receptor</keyword>
<dbReference type="InParanoid" id="A0A3B3IME8"/>
<dbReference type="InterPro" id="IPR013106">
    <property type="entry name" value="Ig_V-set"/>
</dbReference>
<evidence type="ECO:0000256" key="2">
    <source>
        <dbReference type="ARBA" id="ARBA00022692"/>
    </source>
</evidence>
<dbReference type="SMART" id="SM00406">
    <property type="entry name" value="IGv"/>
    <property type="match status" value="1"/>
</dbReference>
<evidence type="ECO:0000256" key="5">
    <source>
        <dbReference type="ARBA" id="ARBA00023170"/>
    </source>
</evidence>
<evidence type="ECO:0000256" key="6">
    <source>
        <dbReference type="ARBA" id="ARBA00023319"/>
    </source>
</evidence>
<dbReference type="InterPro" id="IPR036179">
    <property type="entry name" value="Ig-like_dom_sf"/>
</dbReference>
<dbReference type="InterPro" id="IPR007110">
    <property type="entry name" value="Ig-like_dom"/>
</dbReference>
<evidence type="ECO:0000256" key="3">
    <source>
        <dbReference type="ARBA" id="ARBA00022989"/>
    </source>
</evidence>
<evidence type="ECO:0000256" key="4">
    <source>
        <dbReference type="ARBA" id="ARBA00023136"/>
    </source>
</evidence>
<dbReference type="InterPro" id="IPR013783">
    <property type="entry name" value="Ig-like_fold"/>
</dbReference>
<keyword evidence="3" id="KW-1133">Transmembrane helix</keyword>
<feature type="domain" description="Ig-like" evidence="7">
    <location>
        <begin position="173"/>
        <end position="234"/>
    </location>
</feature>
<accession>A0A3B3IME8</accession>
<dbReference type="SMART" id="SM00408">
    <property type="entry name" value="IGc2"/>
    <property type="match status" value="1"/>
</dbReference>
<proteinExistence type="predicted"/>
<keyword evidence="6" id="KW-0393">Immunoglobulin domain</keyword>
<organism evidence="8 9">
    <name type="scientific">Oryzias latipes</name>
    <name type="common">Japanese rice fish</name>
    <name type="synonym">Japanese killifish</name>
    <dbReference type="NCBI Taxonomy" id="8090"/>
    <lineage>
        <taxon>Eukaryota</taxon>
        <taxon>Metazoa</taxon>
        <taxon>Chordata</taxon>
        <taxon>Craniata</taxon>
        <taxon>Vertebrata</taxon>
        <taxon>Euteleostomi</taxon>
        <taxon>Actinopterygii</taxon>
        <taxon>Neopterygii</taxon>
        <taxon>Teleostei</taxon>
        <taxon>Neoteleostei</taxon>
        <taxon>Acanthomorphata</taxon>
        <taxon>Ovalentaria</taxon>
        <taxon>Atherinomorphae</taxon>
        <taxon>Beloniformes</taxon>
        <taxon>Adrianichthyidae</taxon>
        <taxon>Oryziinae</taxon>
        <taxon>Oryzias</taxon>
    </lineage>
</organism>
<reference evidence="8" key="2">
    <citation type="submission" date="2025-08" db="UniProtKB">
        <authorList>
            <consortium name="Ensembl"/>
        </authorList>
    </citation>
    <scope>IDENTIFICATION</scope>
    <source>
        <strain evidence="8">Hd-rR</strain>
    </source>
</reference>
<dbReference type="Pfam" id="PF07686">
    <property type="entry name" value="V-set"/>
    <property type="match status" value="1"/>
</dbReference>
<dbReference type="Ensembl" id="ENSORLT00000044914.1">
    <property type="protein sequence ID" value="ENSORLP00000045343.1"/>
    <property type="gene ID" value="ENSORLG00000027033.1"/>
</dbReference>
<evidence type="ECO:0000256" key="1">
    <source>
        <dbReference type="ARBA" id="ARBA00004370"/>
    </source>
</evidence>
<dbReference type="SUPFAM" id="SSF48726">
    <property type="entry name" value="Immunoglobulin"/>
    <property type="match status" value="2"/>
</dbReference>